<dbReference type="EMBL" id="MUIE01000212">
    <property type="protein sequence ID" value="OQX34682.1"/>
    <property type="molecule type" value="Genomic_DNA"/>
</dbReference>
<feature type="domain" description="Methyltransferase type 11" evidence="1">
    <location>
        <begin position="50"/>
        <end position="143"/>
    </location>
</feature>
<keyword evidence="2" id="KW-0489">Methyltransferase</keyword>
<evidence type="ECO:0000313" key="2">
    <source>
        <dbReference type="EMBL" id="OQX34682.1"/>
    </source>
</evidence>
<dbReference type="GO" id="GO:0032259">
    <property type="term" value="P:methylation"/>
    <property type="evidence" value="ECO:0007669"/>
    <property type="project" value="UniProtKB-KW"/>
</dbReference>
<proteinExistence type="predicted"/>
<keyword evidence="2" id="KW-0808">Transferase</keyword>
<organism evidence="2 3">
    <name type="scientific">Candidatus Sedimenticola endophacoides</name>
    <dbReference type="NCBI Taxonomy" id="2548426"/>
    <lineage>
        <taxon>Bacteria</taxon>
        <taxon>Pseudomonadati</taxon>
        <taxon>Pseudomonadota</taxon>
        <taxon>Gammaproteobacteria</taxon>
        <taxon>Chromatiales</taxon>
        <taxon>Sedimenticolaceae</taxon>
        <taxon>Sedimenticola</taxon>
    </lineage>
</organism>
<keyword evidence="3" id="KW-1185">Reference proteome</keyword>
<comment type="caution">
    <text evidence="2">The sequence shown here is derived from an EMBL/GenBank/DDBJ whole genome shotgun (WGS) entry which is preliminary data.</text>
</comment>
<reference evidence="2" key="1">
    <citation type="submission" date="2017-02" db="EMBL/GenBank/DDBJ databases">
        <title>Novel co-symbiosis in the unique lucinid bivalve Phacoides pectinatus.</title>
        <authorList>
            <person name="Lim S.J."/>
            <person name="Davis B.G."/>
            <person name="Gill D.E."/>
            <person name="Engel A.S."/>
            <person name="Anderson L.C."/>
            <person name="Campbell B.J."/>
        </authorList>
    </citation>
    <scope>NUCLEOTIDE SEQUENCE [LARGE SCALE GENOMIC DNA]</scope>
    <source>
        <strain evidence="2">LUC13016_P6</strain>
    </source>
</reference>
<dbReference type="Proteomes" id="UP000243361">
    <property type="component" value="Unassembled WGS sequence"/>
</dbReference>
<dbReference type="PANTHER" id="PTHR43591">
    <property type="entry name" value="METHYLTRANSFERASE"/>
    <property type="match status" value="1"/>
</dbReference>
<dbReference type="PANTHER" id="PTHR43591:SF110">
    <property type="entry name" value="RHODANESE DOMAIN-CONTAINING PROTEIN"/>
    <property type="match status" value="1"/>
</dbReference>
<dbReference type="SUPFAM" id="SSF53335">
    <property type="entry name" value="S-adenosyl-L-methionine-dependent methyltransferases"/>
    <property type="match status" value="1"/>
</dbReference>
<evidence type="ECO:0000259" key="1">
    <source>
        <dbReference type="Pfam" id="PF08241"/>
    </source>
</evidence>
<dbReference type="CDD" id="cd02440">
    <property type="entry name" value="AdoMet_MTases"/>
    <property type="match status" value="1"/>
</dbReference>
<dbReference type="AlphaFoldDB" id="A0A657PN35"/>
<dbReference type="GO" id="GO:0008757">
    <property type="term" value="F:S-adenosylmethionine-dependent methyltransferase activity"/>
    <property type="evidence" value="ECO:0007669"/>
    <property type="project" value="InterPro"/>
</dbReference>
<dbReference type="Gene3D" id="3.40.50.150">
    <property type="entry name" value="Vaccinia Virus protein VP39"/>
    <property type="match status" value="1"/>
</dbReference>
<sequence length="228" mass="25381">MQQEAHHELFDDWPDQYDRWFRTPIGTLVKRYEGELLLDLVQPSQGETILDVGCGSGIFTLDLLSHGPSIVGLDISQPMLSRAREKTAGLAFEPVAGDMLSLPFADNVFDKTVSMTALEFVADAHTAINELFRVTQKGGTIVVTTLNSLSPWATRRKQKAEKGHPLFSKMYFRSPEEMRILAPVDGLVKTAIHFQKDDPPKRAIEIEREGQAKALSTGAFLAVSWVKI</sequence>
<accession>A0A657PN35</accession>
<dbReference type="InterPro" id="IPR029063">
    <property type="entry name" value="SAM-dependent_MTases_sf"/>
</dbReference>
<dbReference type="InterPro" id="IPR013216">
    <property type="entry name" value="Methyltransf_11"/>
</dbReference>
<protein>
    <submittedName>
        <fullName evidence="2">Methyltransferase type 11</fullName>
    </submittedName>
</protein>
<dbReference type="Pfam" id="PF08241">
    <property type="entry name" value="Methyltransf_11"/>
    <property type="match status" value="1"/>
</dbReference>
<evidence type="ECO:0000313" key="3">
    <source>
        <dbReference type="Proteomes" id="UP000243361"/>
    </source>
</evidence>
<gene>
    <name evidence="2" type="ORF">B0D84_03220</name>
</gene>
<name>A0A657PN35_9GAMM</name>